<dbReference type="Gene3D" id="3.50.30.60">
    <property type="entry name" value="LD-carboxypeptidase A C-terminal domain-like"/>
    <property type="match status" value="1"/>
</dbReference>
<dbReference type="PANTHER" id="PTHR30237">
    <property type="entry name" value="MURAMOYLTETRAPEPTIDE CARBOXYPEPTIDASE"/>
    <property type="match status" value="1"/>
</dbReference>
<dbReference type="InterPro" id="IPR027478">
    <property type="entry name" value="LdcA_N"/>
</dbReference>
<sequence length="365" mass="41165">MLKKPKALTPNSKIAIVSLSSGILGESFADHQLQLGIKRLKEVELVPMLMPNALKGLTYLAHHPQARADDLKTAFADPEIKGIVCAIGGDDTYRLLPYLLEDETFIHNVQASPKLFTGFSDTTINHLMFYQLGMQSFYGPNFLNDLAELDQEMLPYTKHTFMNYFRNEATTSIKSSPVWYEEREDFSPAAVGTKRVQHVEQKGYEVLRGSGQVTGRLLGGCLDSLYDILSGTRYPDEKGVAEKYHLFPSLDEWQDKILFIETSEEKPAPELYKKMLLALDAEGIFSAISAIIVGKPQAEAFYDEYNRMLLAVTKKYNLPILTNVNFGHAYPRTALPYGGKMQIDFDRKSLTLTEPIFAQEETLNR</sequence>
<keyword evidence="6" id="KW-0645">Protease</keyword>
<dbReference type="STRING" id="319653.SAMN04487973_11841"/>
<evidence type="ECO:0000313" key="6">
    <source>
        <dbReference type="EMBL" id="SER81263.1"/>
    </source>
</evidence>
<organism evidence="5 7">
    <name type="scientific">Pediococcus ethanolidurans</name>
    <dbReference type="NCBI Taxonomy" id="319653"/>
    <lineage>
        <taxon>Bacteria</taxon>
        <taxon>Bacillati</taxon>
        <taxon>Bacillota</taxon>
        <taxon>Bacilli</taxon>
        <taxon>Lactobacillales</taxon>
        <taxon>Lactobacillaceae</taxon>
        <taxon>Pediococcus</taxon>
    </lineage>
</organism>
<dbReference type="RefSeq" id="WP_371862116.1">
    <property type="nucleotide sequence ID" value="NZ_BJYP01000035.1"/>
</dbReference>
<dbReference type="PATRIC" id="fig|319653.3.peg.750"/>
<dbReference type="InterPro" id="IPR029062">
    <property type="entry name" value="Class_I_gatase-like"/>
</dbReference>
<evidence type="ECO:0000259" key="4">
    <source>
        <dbReference type="Pfam" id="PF17676"/>
    </source>
</evidence>
<dbReference type="InterPro" id="IPR040449">
    <property type="entry name" value="Peptidase_S66_N"/>
</dbReference>
<dbReference type="SUPFAM" id="SSF52317">
    <property type="entry name" value="Class I glutamine amidotransferase-like"/>
    <property type="match status" value="1"/>
</dbReference>
<evidence type="ECO:0000313" key="7">
    <source>
        <dbReference type="Proteomes" id="UP000051749"/>
    </source>
</evidence>
<dbReference type="Pfam" id="PF17676">
    <property type="entry name" value="Peptidase_S66C"/>
    <property type="match status" value="1"/>
</dbReference>
<evidence type="ECO:0000259" key="3">
    <source>
        <dbReference type="Pfam" id="PF02016"/>
    </source>
</evidence>
<accession>A0A0R2JX38</accession>
<dbReference type="PANTHER" id="PTHR30237:SF4">
    <property type="entry name" value="LD-CARBOXYPEPTIDASE C-TERMINAL DOMAIN-CONTAINING PROTEIN"/>
    <property type="match status" value="1"/>
</dbReference>
<dbReference type="EMBL" id="JQBY01000019">
    <property type="protein sequence ID" value="KRN81792.1"/>
    <property type="molecule type" value="Genomic_DNA"/>
</dbReference>
<dbReference type="GO" id="GO:0004180">
    <property type="term" value="F:carboxypeptidase activity"/>
    <property type="evidence" value="ECO:0007669"/>
    <property type="project" value="UniProtKB-KW"/>
</dbReference>
<dbReference type="Pfam" id="PF02016">
    <property type="entry name" value="Peptidase_S66"/>
    <property type="match status" value="1"/>
</dbReference>
<dbReference type="CDD" id="cd07062">
    <property type="entry name" value="Peptidase_S66_mccF_like"/>
    <property type="match status" value="1"/>
</dbReference>
<comment type="caution">
    <text evidence="5">The sequence shown here is derived from an EMBL/GenBank/DDBJ whole genome shotgun (WGS) entry which is preliminary data.</text>
</comment>
<dbReference type="SUPFAM" id="SSF141986">
    <property type="entry name" value="LD-carboxypeptidase A C-terminal domain-like"/>
    <property type="match status" value="1"/>
</dbReference>
<proteinExistence type="inferred from homology"/>
<comment type="similarity">
    <text evidence="1">Belongs to the peptidase S66 family.</text>
</comment>
<keyword evidence="8" id="KW-1185">Reference proteome</keyword>
<dbReference type="Gene3D" id="3.40.50.10740">
    <property type="entry name" value="Class I glutamine amidotransferase-like"/>
    <property type="match status" value="1"/>
</dbReference>
<dbReference type="InterPro" id="IPR040921">
    <property type="entry name" value="Peptidase_S66C"/>
</dbReference>
<name>A0A0R2JX38_9LACO</name>
<evidence type="ECO:0000256" key="2">
    <source>
        <dbReference type="ARBA" id="ARBA00022801"/>
    </source>
</evidence>
<dbReference type="InterPro" id="IPR003507">
    <property type="entry name" value="S66_fam"/>
</dbReference>
<dbReference type="GeneID" id="76044104"/>
<keyword evidence="2" id="KW-0378">Hydrolase</keyword>
<feature type="domain" description="LD-carboxypeptidase N-terminal" evidence="3">
    <location>
        <begin position="14"/>
        <end position="139"/>
    </location>
</feature>
<evidence type="ECO:0000256" key="1">
    <source>
        <dbReference type="ARBA" id="ARBA00010233"/>
    </source>
</evidence>
<feature type="domain" description="LD-carboxypeptidase C-terminal" evidence="4">
    <location>
        <begin position="214"/>
        <end position="343"/>
    </location>
</feature>
<keyword evidence="6" id="KW-0121">Carboxypeptidase</keyword>
<reference evidence="5 7" key="1">
    <citation type="journal article" date="2015" name="Genome Announc.">
        <title>Expanding the biotechnology potential of lactobacilli through comparative genomics of 213 strains and associated genera.</title>
        <authorList>
            <person name="Sun Z."/>
            <person name="Harris H.M."/>
            <person name="McCann A."/>
            <person name="Guo C."/>
            <person name="Argimon S."/>
            <person name="Zhang W."/>
            <person name="Yang X."/>
            <person name="Jeffery I.B."/>
            <person name="Cooney J.C."/>
            <person name="Kagawa T.F."/>
            <person name="Liu W."/>
            <person name="Song Y."/>
            <person name="Salvetti E."/>
            <person name="Wrobel A."/>
            <person name="Rasinkangas P."/>
            <person name="Parkhill J."/>
            <person name="Rea M.C."/>
            <person name="O'Sullivan O."/>
            <person name="Ritari J."/>
            <person name="Douillard F.P."/>
            <person name="Paul Ross R."/>
            <person name="Yang R."/>
            <person name="Briner A.E."/>
            <person name="Felis G.E."/>
            <person name="de Vos W.M."/>
            <person name="Barrangou R."/>
            <person name="Klaenhammer T.R."/>
            <person name="Caufield P.W."/>
            <person name="Cui Y."/>
            <person name="Zhang H."/>
            <person name="O'Toole P.W."/>
        </authorList>
    </citation>
    <scope>NUCLEOTIDE SEQUENCE [LARGE SCALE GENOMIC DNA]</scope>
    <source>
        <strain evidence="5 7">DSM 22301</strain>
    </source>
</reference>
<protein>
    <submittedName>
        <fullName evidence="5">Microcin C7 resistance MccF related protein</fullName>
    </submittedName>
    <submittedName>
        <fullName evidence="6">Muramoyltetrapeptide carboxypeptidase LdcA (Peptidoglycan recycling)</fullName>
    </submittedName>
</protein>
<dbReference type="EMBL" id="FOGK01000018">
    <property type="protein sequence ID" value="SER81263.1"/>
    <property type="molecule type" value="Genomic_DNA"/>
</dbReference>
<dbReference type="Proteomes" id="UP000051749">
    <property type="component" value="Unassembled WGS sequence"/>
</dbReference>
<dbReference type="InterPro" id="IPR027461">
    <property type="entry name" value="Carboxypeptidase_A_C_sf"/>
</dbReference>
<dbReference type="Proteomes" id="UP000182818">
    <property type="component" value="Unassembled WGS sequence"/>
</dbReference>
<evidence type="ECO:0000313" key="8">
    <source>
        <dbReference type="Proteomes" id="UP000182818"/>
    </source>
</evidence>
<reference evidence="6 8" key="2">
    <citation type="submission" date="2016-10" db="EMBL/GenBank/DDBJ databases">
        <authorList>
            <person name="Varghese N."/>
            <person name="Submissions S."/>
        </authorList>
    </citation>
    <scope>NUCLEOTIDE SEQUENCE [LARGE SCALE GENOMIC DNA]</scope>
    <source>
        <strain evidence="6 8">CGMCC 1.3889</strain>
    </source>
</reference>
<dbReference type="AlphaFoldDB" id="A0A0R2JX38"/>
<evidence type="ECO:0000313" key="5">
    <source>
        <dbReference type="EMBL" id="KRN81792.1"/>
    </source>
</evidence>
<gene>
    <name evidence="5" type="ORF">IV87_GL000740</name>
    <name evidence="6" type="ORF">SAMN04487973_11841</name>
</gene>
<dbReference type="PIRSF" id="PIRSF028757">
    <property type="entry name" value="LD-carboxypeptidase"/>
    <property type="match status" value="1"/>
</dbReference>